<protein>
    <submittedName>
        <fullName evidence="2">Uncharacterized protein</fullName>
    </submittedName>
</protein>
<reference evidence="2 3" key="1">
    <citation type="submission" date="2013-12" db="EMBL/GenBank/DDBJ databases">
        <title>Ecological redundancy of diverse viral populations within a natural community.</title>
        <authorList>
            <person name="Gregory A.C."/>
            <person name="LaButti K."/>
            <person name="Copeland A."/>
            <person name="Woyke T."/>
            <person name="Sullivan M.B."/>
        </authorList>
    </citation>
    <scope>NUCLEOTIDE SEQUENCE [LARGE SCALE GENOMIC DNA]</scope>
    <source>
        <strain evidence="2">Syn7803C7</strain>
    </source>
</reference>
<dbReference type="EMBL" id="KJ019052">
    <property type="protein sequence ID" value="AIX20022.1"/>
    <property type="molecule type" value="Genomic_DNA"/>
</dbReference>
<gene>
    <name evidence="2" type="ORF">Syn7803C7_131</name>
</gene>
<evidence type="ECO:0000313" key="3">
    <source>
        <dbReference type="Proteomes" id="UP000185323"/>
    </source>
</evidence>
<dbReference type="Proteomes" id="UP000185323">
    <property type="component" value="Segment"/>
</dbReference>
<evidence type="ECO:0000256" key="1">
    <source>
        <dbReference type="SAM" id="MobiDB-lite"/>
    </source>
</evidence>
<keyword evidence="3" id="KW-1185">Reference proteome</keyword>
<name>A0A0E3F0M3_9CAUD</name>
<feature type="region of interest" description="Disordered" evidence="1">
    <location>
        <begin position="48"/>
        <end position="75"/>
    </location>
</feature>
<feature type="compositionally biased region" description="Acidic residues" evidence="1">
    <location>
        <begin position="54"/>
        <end position="75"/>
    </location>
</feature>
<proteinExistence type="predicted"/>
<accession>A0A0E3F0M3</accession>
<sequence length="75" mass="8194">MEIDTSVVDAIVSGETPAGITQSIKDLLYAKASERVDTYRDVVADRMFGGSEVPEGETEEPVAELESDEEEVEEE</sequence>
<organism evidence="2 3">
    <name type="scientific">Synechococcus phage ACG-2014f_Syn7803C7</name>
    <dbReference type="NCBI Taxonomy" id="2790345"/>
    <lineage>
        <taxon>Viruses</taxon>
        <taxon>Duplodnaviria</taxon>
        <taxon>Heunggongvirae</taxon>
        <taxon>Uroviricota</taxon>
        <taxon>Caudoviricetes</taxon>
        <taxon>Pantevenvirales</taxon>
        <taxon>Kyanoviridae</taxon>
        <taxon>Atlauavirus</taxon>
        <taxon>Atlauavirus acg2014f</taxon>
    </lineage>
</organism>
<evidence type="ECO:0000313" key="2">
    <source>
        <dbReference type="EMBL" id="AIX20022.1"/>
    </source>
</evidence>